<keyword evidence="2" id="KW-1185">Reference proteome</keyword>
<reference evidence="1 2" key="1">
    <citation type="journal article" date="2023" name="Nucleic Acids Res.">
        <title>The hologenome of Daphnia magna reveals possible DNA methylation and microbiome-mediated evolution of the host genome.</title>
        <authorList>
            <person name="Chaturvedi A."/>
            <person name="Li X."/>
            <person name="Dhandapani V."/>
            <person name="Marshall H."/>
            <person name="Kissane S."/>
            <person name="Cuenca-Cambronero M."/>
            <person name="Asole G."/>
            <person name="Calvet F."/>
            <person name="Ruiz-Romero M."/>
            <person name="Marangio P."/>
            <person name="Guigo R."/>
            <person name="Rago D."/>
            <person name="Mirbahai L."/>
            <person name="Eastwood N."/>
            <person name="Colbourne J.K."/>
            <person name="Zhou J."/>
            <person name="Mallon E."/>
            <person name="Orsini L."/>
        </authorList>
    </citation>
    <scope>NUCLEOTIDE SEQUENCE [LARGE SCALE GENOMIC DNA]</scope>
    <source>
        <strain evidence="1">LRV0_1</strain>
    </source>
</reference>
<evidence type="ECO:0000313" key="1">
    <source>
        <dbReference type="EMBL" id="KAK4006662.1"/>
    </source>
</evidence>
<protein>
    <submittedName>
        <fullName evidence="1">Uncharacterized protein</fullName>
    </submittedName>
</protein>
<proteinExistence type="predicted"/>
<accession>A0ABQ9Z183</accession>
<organism evidence="1 2">
    <name type="scientific">Daphnia magna</name>
    <dbReference type="NCBI Taxonomy" id="35525"/>
    <lineage>
        <taxon>Eukaryota</taxon>
        <taxon>Metazoa</taxon>
        <taxon>Ecdysozoa</taxon>
        <taxon>Arthropoda</taxon>
        <taxon>Crustacea</taxon>
        <taxon>Branchiopoda</taxon>
        <taxon>Diplostraca</taxon>
        <taxon>Cladocera</taxon>
        <taxon>Anomopoda</taxon>
        <taxon>Daphniidae</taxon>
        <taxon>Daphnia</taxon>
    </lineage>
</organism>
<gene>
    <name evidence="1" type="ORF">OUZ56_011820</name>
</gene>
<comment type="caution">
    <text evidence="1">The sequence shown here is derived from an EMBL/GenBank/DDBJ whole genome shotgun (WGS) entry which is preliminary data.</text>
</comment>
<evidence type="ECO:0000313" key="2">
    <source>
        <dbReference type="Proteomes" id="UP001234178"/>
    </source>
</evidence>
<name>A0ABQ9Z183_9CRUS</name>
<sequence>MSYRKYSGISVGMVDASLLLQQKSSDIIYRRVEQKRNRCGGSLNALKEVEITSDDDLANELKKCMQTAKKKMNSLGIKLTGEDIENFTFSSQYGKKLRGNLISDWEDEDDDGDDGQNEDLDHSFEEIASDQDPCDLELVDDEGNMRLVQKRTLCWFLEEQTRKMSSDRILRVRQLMSFPDSRKLVVKSVEKRPIVRIGDWCIFKTLPGPQREYLFLLGRDLQFNSFADSKQKSIYEWQSSSEKKMMR</sequence>
<dbReference type="EMBL" id="JAOYFB010000002">
    <property type="protein sequence ID" value="KAK4006662.1"/>
    <property type="molecule type" value="Genomic_DNA"/>
</dbReference>
<dbReference type="Proteomes" id="UP001234178">
    <property type="component" value="Unassembled WGS sequence"/>
</dbReference>